<sequence>MESHTKSSDNNPEGAIIFPLAHQDRVGAIIRPLFTAIVANFTYYALVSPVLHLLAKIMELQKVGLSNELFLVHYVITHEDIVELEIPT</sequence>
<proteinExistence type="predicted"/>
<keyword evidence="3" id="KW-1185">Reference proteome</keyword>
<keyword evidence="1" id="KW-0812">Transmembrane</keyword>
<organism evidence="2 3">
    <name type="scientific">Pararge aegeria aegeria</name>
    <dbReference type="NCBI Taxonomy" id="348720"/>
    <lineage>
        <taxon>Eukaryota</taxon>
        <taxon>Metazoa</taxon>
        <taxon>Ecdysozoa</taxon>
        <taxon>Arthropoda</taxon>
        <taxon>Hexapoda</taxon>
        <taxon>Insecta</taxon>
        <taxon>Pterygota</taxon>
        <taxon>Neoptera</taxon>
        <taxon>Endopterygota</taxon>
        <taxon>Lepidoptera</taxon>
        <taxon>Glossata</taxon>
        <taxon>Ditrysia</taxon>
        <taxon>Papilionoidea</taxon>
        <taxon>Nymphalidae</taxon>
        <taxon>Satyrinae</taxon>
        <taxon>Satyrini</taxon>
        <taxon>Parargina</taxon>
        <taxon>Pararge</taxon>
    </lineage>
</organism>
<name>A0A8S4SDX5_9NEOP</name>
<evidence type="ECO:0000256" key="1">
    <source>
        <dbReference type="SAM" id="Phobius"/>
    </source>
</evidence>
<evidence type="ECO:0000313" key="2">
    <source>
        <dbReference type="EMBL" id="CAH2267351.1"/>
    </source>
</evidence>
<gene>
    <name evidence="2" type="primary">jg27534</name>
    <name evidence="2" type="ORF">PAEG_LOCUS25906</name>
</gene>
<protein>
    <submittedName>
        <fullName evidence="2">Jg27534 protein</fullName>
    </submittedName>
</protein>
<reference evidence="2" key="1">
    <citation type="submission" date="2022-03" db="EMBL/GenBank/DDBJ databases">
        <authorList>
            <person name="Lindestad O."/>
        </authorList>
    </citation>
    <scope>NUCLEOTIDE SEQUENCE</scope>
</reference>
<dbReference type="Proteomes" id="UP000838756">
    <property type="component" value="Unassembled WGS sequence"/>
</dbReference>
<accession>A0A8S4SDX5</accession>
<feature type="transmembrane region" description="Helical" evidence="1">
    <location>
        <begin position="33"/>
        <end position="55"/>
    </location>
</feature>
<keyword evidence="1" id="KW-0472">Membrane</keyword>
<evidence type="ECO:0000313" key="3">
    <source>
        <dbReference type="Proteomes" id="UP000838756"/>
    </source>
</evidence>
<comment type="caution">
    <text evidence="2">The sequence shown here is derived from an EMBL/GenBank/DDBJ whole genome shotgun (WGS) entry which is preliminary data.</text>
</comment>
<keyword evidence="1" id="KW-1133">Transmembrane helix</keyword>
<dbReference type="AlphaFoldDB" id="A0A8S4SDX5"/>
<dbReference type="EMBL" id="CAKXAJ010026350">
    <property type="protein sequence ID" value="CAH2267351.1"/>
    <property type="molecule type" value="Genomic_DNA"/>
</dbReference>